<dbReference type="InterPro" id="IPR041988">
    <property type="entry name" value="Ribosomal_uL24_KOW"/>
</dbReference>
<evidence type="ECO:0000256" key="6">
    <source>
        <dbReference type="ARBA" id="ARBA00022980"/>
    </source>
</evidence>
<dbReference type="InterPro" id="IPR005824">
    <property type="entry name" value="KOW"/>
</dbReference>
<reference evidence="13" key="2">
    <citation type="submission" date="2016-10" db="EMBL/GenBank/DDBJ databases">
        <authorList>
            <person name="de Groot N.N."/>
        </authorList>
    </citation>
    <scope>NUCLEOTIDE SEQUENCE [LARGE SCALE GENOMIC DNA]</scope>
    <source>
        <strain evidence="13">DSM 12489</strain>
    </source>
</reference>
<evidence type="ECO:0000313" key="12">
    <source>
        <dbReference type="EMBL" id="GLV12934.1"/>
    </source>
</evidence>
<dbReference type="Proteomes" id="UP001157137">
    <property type="component" value="Unassembled WGS sequence"/>
</dbReference>
<comment type="function">
    <text evidence="9 10">One of the proteins that surrounds the polypeptide exit tunnel on the outside of the subunit.</text>
</comment>
<evidence type="ECO:0000256" key="1">
    <source>
        <dbReference type="ARBA" id="ARBA00004072"/>
    </source>
</evidence>
<dbReference type="Pfam" id="PF17136">
    <property type="entry name" value="ribosomal_L24"/>
    <property type="match status" value="1"/>
</dbReference>
<dbReference type="SUPFAM" id="SSF50104">
    <property type="entry name" value="Translation proteins SH3-like domain"/>
    <property type="match status" value="1"/>
</dbReference>
<comment type="similarity">
    <text evidence="2 10">Belongs to the universal ribosomal protein uL24 family.</text>
</comment>
<gene>
    <name evidence="10 12" type="primary">rplX</name>
    <name evidence="12" type="ORF">Heshes_06180</name>
    <name evidence="13" type="ORF">SAMN04489725_11146</name>
</gene>
<dbReference type="Gene3D" id="2.30.30.30">
    <property type="match status" value="1"/>
</dbReference>
<evidence type="ECO:0000259" key="11">
    <source>
        <dbReference type="SMART" id="SM00739"/>
    </source>
</evidence>
<evidence type="ECO:0000313" key="14">
    <source>
        <dbReference type="Proteomes" id="UP000182589"/>
    </source>
</evidence>
<dbReference type="NCBIfam" id="TIGR01079">
    <property type="entry name" value="rplX_bact"/>
    <property type="match status" value="1"/>
</dbReference>
<protein>
    <recommendedName>
        <fullName evidence="8 10">Large ribosomal subunit protein uL24</fullName>
    </recommendedName>
</protein>
<dbReference type="EMBL" id="BSRA01000003">
    <property type="protein sequence ID" value="GLV12934.1"/>
    <property type="molecule type" value="Genomic_DNA"/>
</dbReference>
<keyword evidence="14" id="KW-1185">Reference proteome</keyword>
<reference evidence="14" key="1">
    <citation type="submission" date="2016-10" db="EMBL/GenBank/DDBJ databases">
        <authorList>
            <person name="Varghese N."/>
        </authorList>
    </citation>
    <scope>NUCLEOTIDE SEQUENCE [LARGE SCALE GENOMIC DNA]</scope>
    <source>
        <strain evidence="14">DSM 12489</strain>
    </source>
</reference>
<dbReference type="GO" id="GO:0006412">
    <property type="term" value="P:translation"/>
    <property type="evidence" value="ECO:0007669"/>
    <property type="project" value="UniProtKB-UniRule"/>
</dbReference>
<comment type="function">
    <text evidence="1 10">One of two assembly initiator proteins, it binds directly to the 5'-end of the 23S rRNA, where it nucleates assembly of the 50S subunit.</text>
</comment>
<dbReference type="PANTHER" id="PTHR12903">
    <property type="entry name" value="MITOCHONDRIAL RIBOSOMAL PROTEIN L24"/>
    <property type="match status" value="1"/>
</dbReference>
<evidence type="ECO:0000256" key="10">
    <source>
        <dbReference type="HAMAP-Rule" id="MF_01326"/>
    </source>
</evidence>
<keyword evidence="7 10" id="KW-0687">Ribonucleoprotein</keyword>
<keyword evidence="6 10" id="KW-0689">Ribosomal protein</keyword>
<evidence type="ECO:0000256" key="9">
    <source>
        <dbReference type="ARBA" id="ARBA00058688"/>
    </source>
</evidence>
<dbReference type="InterPro" id="IPR008991">
    <property type="entry name" value="Translation_prot_SH3-like_sf"/>
</dbReference>
<dbReference type="AlphaFoldDB" id="A0A1H2VJV6"/>
<proteinExistence type="inferred from homology"/>
<keyword evidence="5 10" id="KW-0694">RNA-binding</keyword>
<dbReference type="FunFam" id="2.30.30.30:FF:000004">
    <property type="entry name" value="50S ribosomal protein L24"/>
    <property type="match status" value="1"/>
</dbReference>
<dbReference type="Proteomes" id="UP000182589">
    <property type="component" value="Unassembled WGS sequence"/>
</dbReference>
<keyword evidence="4 10" id="KW-0699">rRNA-binding</keyword>
<evidence type="ECO:0000256" key="7">
    <source>
        <dbReference type="ARBA" id="ARBA00023274"/>
    </source>
</evidence>
<name>A0A1H2VJV6_9BACL</name>
<accession>A0A1H2VJV6</accession>
<dbReference type="SMART" id="SM00739">
    <property type="entry name" value="KOW"/>
    <property type="match status" value="1"/>
</dbReference>
<dbReference type="InterPro" id="IPR003256">
    <property type="entry name" value="Ribosomal_uL24"/>
</dbReference>
<evidence type="ECO:0000256" key="5">
    <source>
        <dbReference type="ARBA" id="ARBA00022884"/>
    </source>
</evidence>
<comment type="subunit">
    <text evidence="3 10">Part of the 50S ribosomal subunit.</text>
</comment>
<feature type="domain" description="KOW" evidence="11">
    <location>
        <begin position="5"/>
        <end position="32"/>
    </location>
</feature>
<dbReference type="InterPro" id="IPR014722">
    <property type="entry name" value="Rib_uL2_dom2"/>
</dbReference>
<dbReference type="STRING" id="89784.SAMN04489725_11146"/>
<sequence length="106" mass="11559">MTKLRVKTGDKVVVIAGKDKTKTGRILKVFPSEGRVIVEGVNIVKRHSKPSPAHPEGGIIEKEAPIHVSNIAIADPKTGEASRIGYKFLEDGRKVRYSKKSGEVLD</sequence>
<dbReference type="GO" id="GO:0003735">
    <property type="term" value="F:structural constituent of ribosome"/>
    <property type="evidence" value="ECO:0007669"/>
    <property type="project" value="InterPro"/>
</dbReference>
<dbReference type="GO" id="GO:0019843">
    <property type="term" value="F:rRNA binding"/>
    <property type="evidence" value="ECO:0007669"/>
    <property type="project" value="UniProtKB-UniRule"/>
</dbReference>
<organism evidence="13 14">
    <name type="scientific">Alicyclobacillus hesperidum</name>
    <dbReference type="NCBI Taxonomy" id="89784"/>
    <lineage>
        <taxon>Bacteria</taxon>
        <taxon>Bacillati</taxon>
        <taxon>Bacillota</taxon>
        <taxon>Bacilli</taxon>
        <taxon>Bacillales</taxon>
        <taxon>Alicyclobacillaceae</taxon>
        <taxon>Alicyclobacillus</taxon>
    </lineage>
</organism>
<dbReference type="GO" id="GO:0005840">
    <property type="term" value="C:ribosome"/>
    <property type="evidence" value="ECO:0007669"/>
    <property type="project" value="UniProtKB-KW"/>
</dbReference>
<evidence type="ECO:0000256" key="2">
    <source>
        <dbReference type="ARBA" id="ARBA00010618"/>
    </source>
</evidence>
<dbReference type="CDD" id="cd06089">
    <property type="entry name" value="KOW_RPL26"/>
    <property type="match status" value="1"/>
</dbReference>
<dbReference type="GO" id="GO:1990904">
    <property type="term" value="C:ribonucleoprotein complex"/>
    <property type="evidence" value="ECO:0007669"/>
    <property type="project" value="UniProtKB-KW"/>
</dbReference>
<dbReference type="Pfam" id="PF00467">
    <property type="entry name" value="KOW"/>
    <property type="match status" value="1"/>
</dbReference>
<evidence type="ECO:0000256" key="3">
    <source>
        <dbReference type="ARBA" id="ARBA00011838"/>
    </source>
</evidence>
<evidence type="ECO:0000313" key="13">
    <source>
        <dbReference type="EMBL" id="SDW68606.1"/>
    </source>
</evidence>
<evidence type="ECO:0000256" key="8">
    <source>
        <dbReference type="ARBA" id="ARBA00035206"/>
    </source>
</evidence>
<dbReference type="InterPro" id="IPR057264">
    <property type="entry name" value="Ribosomal_uL24_C"/>
</dbReference>
<dbReference type="HAMAP" id="MF_01326_B">
    <property type="entry name" value="Ribosomal_uL24_B"/>
    <property type="match status" value="1"/>
</dbReference>
<dbReference type="EMBL" id="FNOJ01000011">
    <property type="protein sequence ID" value="SDW68606.1"/>
    <property type="molecule type" value="Genomic_DNA"/>
</dbReference>
<evidence type="ECO:0000256" key="4">
    <source>
        <dbReference type="ARBA" id="ARBA00022730"/>
    </source>
</evidence>
<reference evidence="12" key="3">
    <citation type="submission" date="2023-02" db="EMBL/GenBank/DDBJ databases">
        <title>Proposal of a novel subspecies: Alicyclobacillus hesperidum subspecies aegle.</title>
        <authorList>
            <person name="Goto K."/>
            <person name="Fujii T."/>
            <person name="Yasui K."/>
            <person name="Mochida K."/>
            <person name="Kato-Tanaka Y."/>
            <person name="Morohoshi S."/>
            <person name="An S.Y."/>
            <person name="Kasai H."/>
            <person name="Yokota A."/>
        </authorList>
    </citation>
    <scope>NUCLEOTIDE SEQUENCE</scope>
    <source>
        <strain evidence="12">DSM 12766</strain>
    </source>
</reference>